<dbReference type="GO" id="GO:0003729">
    <property type="term" value="F:mRNA binding"/>
    <property type="evidence" value="ECO:0007669"/>
    <property type="project" value="TreeGrafter"/>
</dbReference>
<dbReference type="InterPro" id="IPR032710">
    <property type="entry name" value="NTF2-like_dom_sf"/>
</dbReference>
<dbReference type="SUPFAM" id="SSF54427">
    <property type="entry name" value="NTF2-like"/>
    <property type="match status" value="1"/>
</dbReference>
<feature type="compositionally biased region" description="Basic and acidic residues" evidence="2">
    <location>
        <begin position="201"/>
        <end position="213"/>
    </location>
</feature>
<gene>
    <name evidence="4" type="ORF">TrLO_g9187</name>
</gene>
<protein>
    <recommendedName>
        <fullName evidence="3">NTF2 domain-containing protein</fullName>
    </recommendedName>
</protein>
<dbReference type="GO" id="GO:0005829">
    <property type="term" value="C:cytosol"/>
    <property type="evidence" value="ECO:0007669"/>
    <property type="project" value="TreeGrafter"/>
</dbReference>
<dbReference type="InterPro" id="IPR002075">
    <property type="entry name" value="NTF2_dom"/>
</dbReference>
<dbReference type="InterPro" id="IPR018222">
    <property type="entry name" value="Nuclear_transport_factor_2_euk"/>
</dbReference>
<evidence type="ECO:0000313" key="4">
    <source>
        <dbReference type="EMBL" id="GMI13142.1"/>
    </source>
</evidence>
<dbReference type="Proteomes" id="UP001165122">
    <property type="component" value="Unassembled WGS sequence"/>
</dbReference>
<dbReference type="GO" id="GO:1990904">
    <property type="term" value="C:ribonucleoprotein complex"/>
    <property type="evidence" value="ECO:0007669"/>
    <property type="project" value="TreeGrafter"/>
</dbReference>
<reference evidence="5" key="1">
    <citation type="journal article" date="2023" name="Commun. Biol.">
        <title>Genome analysis of Parmales, the sister group of diatoms, reveals the evolutionary specialization of diatoms from phago-mixotrophs to photoautotrophs.</title>
        <authorList>
            <person name="Ban H."/>
            <person name="Sato S."/>
            <person name="Yoshikawa S."/>
            <person name="Yamada K."/>
            <person name="Nakamura Y."/>
            <person name="Ichinomiya M."/>
            <person name="Sato N."/>
            <person name="Blanc-Mathieu R."/>
            <person name="Endo H."/>
            <person name="Kuwata A."/>
            <person name="Ogata H."/>
        </authorList>
    </citation>
    <scope>NUCLEOTIDE SEQUENCE [LARGE SCALE GENOMIC DNA]</scope>
    <source>
        <strain evidence="5">NIES 3700</strain>
    </source>
</reference>
<evidence type="ECO:0000259" key="3">
    <source>
        <dbReference type="PROSITE" id="PS50177"/>
    </source>
</evidence>
<evidence type="ECO:0000256" key="2">
    <source>
        <dbReference type="SAM" id="MobiDB-lite"/>
    </source>
</evidence>
<comment type="caution">
    <text evidence="4">The sequence shown here is derived from an EMBL/GenBank/DDBJ whole genome shotgun (WGS) entry which is preliminary data.</text>
</comment>
<organism evidence="4 5">
    <name type="scientific">Triparma laevis f. longispina</name>
    <dbReference type="NCBI Taxonomy" id="1714387"/>
    <lineage>
        <taxon>Eukaryota</taxon>
        <taxon>Sar</taxon>
        <taxon>Stramenopiles</taxon>
        <taxon>Ochrophyta</taxon>
        <taxon>Bolidophyceae</taxon>
        <taxon>Parmales</taxon>
        <taxon>Triparmaceae</taxon>
        <taxon>Triparma</taxon>
    </lineage>
</organism>
<dbReference type="GO" id="GO:0034517">
    <property type="term" value="P:ribophagy"/>
    <property type="evidence" value="ECO:0007669"/>
    <property type="project" value="TreeGrafter"/>
</dbReference>
<dbReference type="OrthoDB" id="10549476at2759"/>
<dbReference type="PANTHER" id="PTHR10693">
    <property type="entry name" value="RAS GTPASE-ACTIVATING PROTEIN-BINDING PROTEIN"/>
    <property type="match status" value="1"/>
</dbReference>
<dbReference type="GO" id="GO:1990861">
    <property type="term" value="C:Ubp3-Bre5 deubiquitination complex"/>
    <property type="evidence" value="ECO:0007669"/>
    <property type="project" value="TreeGrafter"/>
</dbReference>
<dbReference type="Gene3D" id="3.10.450.50">
    <property type="match status" value="1"/>
</dbReference>
<dbReference type="Pfam" id="PF02136">
    <property type="entry name" value="NTF2"/>
    <property type="match status" value="1"/>
</dbReference>
<dbReference type="CDD" id="cd00780">
    <property type="entry name" value="NTF2"/>
    <property type="match status" value="1"/>
</dbReference>
<proteinExistence type="predicted"/>
<feature type="region of interest" description="Disordered" evidence="2">
    <location>
        <begin position="201"/>
        <end position="246"/>
    </location>
</feature>
<dbReference type="EMBL" id="BRXW01000187">
    <property type="protein sequence ID" value="GMI13142.1"/>
    <property type="molecule type" value="Genomic_DNA"/>
</dbReference>
<keyword evidence="5" id="KW-1185">Reference proteome</keyword>
<dbReference type="GO" id="GO:0016579">
    <property type="term" value="P:protein deubiquitination"/>
    <property type="evidence" value="ECO:0007669"/>
    <property type="project" value="TreeGrafter"/>
</dbReference>
<dbReference type="InterPro" id="IPR039539">
    <property type="entry name" value="Ras_GTPase_bind_prot"/>
</dbReference>
<keyword evidence="1" id="KW-0694">RNA-binding</keyword>
<dbReference type="AlphaFoldDB" id="A0A9W7KVG0"/>
<sequence>MSAKDNKADSLGLSFVQKYYQLLTTEPATLYKFYSPTATLKHSPTSTFSEIPTLSDSDSIKEFFSTFKTGERVIDLNGPTGMIDCQAFSTDAYIIIVHGLISKGEEGEKTKFCQVFGLSKEETGKYMVGSDCFRYVGGNRGGGRERKEKKKKESVDVVKEEKTEVAVKEEVVVEKKPEEPVKVEKKEAEVVVEKKVEEVVPKEATEEEKKEKTGPPSSWANLFDGGKAAQPVKEKPKKSRSGTNLE</sequence>
<dbReference type="PROSITE" id="PS50177">
    <property type="entry name" value="NTF2_DOMAIN"/>
    <property type="match status" value="1"/>
</dbReference>
<evidence type="ECO:0000256" key="1">
    <source>
        <dbReference type="ARBA" id="ARBA00022884"/>
    </source>
</evidence>
<name>A0A9W7KVG0_9STRA</name>
<feature type="domain" description="NTF2" evidence="3">
    <location>
        <begin position="11"/>
        <end position="135"/>
    </location>
</feature>
<evidence type="ECO:0000313" key="5">
    <source>
        <dbReference type="Proteomes" id="UP001165122"/>
    </source>
</evidence>
<accession>A0A9W7KVG0</accession>
<dbReference type="PANTHER" id="PTHR10693:SF20">
    <property type="entry name" value="AT27578P"/>
    <property type="match status" value="1"/>
</dbReference>